<name>A0ABT3STN8_9GAMM</name>
<keyword evidence="1" id="KW-0812">Transmembrane</keyword>
<feature type="transmembrane region" description="Helical" evidence="1">
    <location>
        <begin position="69"/>
        <end position="89"/>
    </location>
</feature>
<accession>A0ABT3STN8</accession>
<feature type="transmembrane region" description="Helical" evidence="1">
    <location>
        <begin position="45"/>
        <end position="62"/>
    </location>
</feature>
<protein>
    <recommendedName>
        <fullName evidence="4">DoxX family protein</fullName>
    </recommendedName>
</protein>
<reference evidence="2" key="1">
    <citation type="submission" date="2019-02" db="EMBL/GenBank/DDBJ databases">
        <authorList>
            <person name="Li S.-H."/>
        </authorList>
    </citation>
    <scope>NUCLEOTIDE SEQUENCE</scope>
    <source>
        <strain evidence="2">IMCC8485</strain>
    </source>
</reference>
<keyword evidence="1" id="KW-0472">Membrane</keyword>
<feature type="transmembrane region" description="Helical" evidence="1">
    <location>
        <begin position="101"/>
        <end position="121"/>
    </location>
</feature>
<organism evidence="2 3">
    <name type="scientific">Candidatus Seongchinamella marina</name>
    <dbReference type="NCBI Taxonomy" id="2518990"/>
    <lineage>
        <taxon>Bacteria</taxon>
        <taxon>Pseudomonadati</taxon>
        <taxon>Pseudomonadota</taxon>
        <taxon>Gammaproteobacteria</taxon>
        <taxon>Cellvibrionales</taxon>
        <taxon>Halieaceae</taxon>
        <taxon>Seongchinamella</taxon>
    </lineage>
</organism>
<dbReference type="Pfam" id="PF20134">
    <property type="entry name" value="DUF6524"/>
    <property type="match status" value="1"/>
</dbReference>
<proteinExistence type="predicted"/>
<dbReference type="InterPro" id="IPR045387">
    <property type="entry name" value="DUF6524"/>
</dbReference>
<evidence type="ECO:0000313" key="2">
    <source>
        <dbReference type="EMBL" id="MCX2972707.1"/>
    </source>
</evidence>
<evidence type="ECO:0000256" key="1">
    <source>
        <dbReference type="SAM" id="Phobius"/>
    </source>
</evidence>
<evidence type="ECO:0000313" key="3">
    <source>
        <dbReference type="Proteomes" id="UP001143307"/>
    </source>
</evidence>
<comment type="caution">
    <text evidence="2">The sequence shown here is derived from an EMBL/GenBank/DDBJ whole genome shotgun (WGS) entry which is preliminary data.</text>
</comment>
<feature type="transmembrane region" description="Helical" evidence="1">
    <location>
        <begin position="7"/>
        <end position="25"/>
    </location>
</feature>
<dbReference type="RefSeq" id="WP_007229178.1">
    <property type="nucleotide sequence ID" value="NZ_SHNP01000001.1"/>
</dbReference>
<sequence length="138" mass="15035">MSNEFNTVSFIARFIFAAVLVFGTYNPTDYSYLGWVFAEGTEFGPVPALLGVVLAIGWIIFLRASFNALGPLGIILGTALFSCVIWLLVDQGWLSLDATGAITWLALTLVALLLAVGMSWAHIRRRLSGQYSVDDVDD</sequence>
<gene>
    <name evidence="2" type="ORF">EYC87_03780</name>
</gene>
<dbReference type="EMBL" id="SHNP01000001">
    <property type="protein sequence ID" value="MCX2972707.1"/>
    <property type="molecule type" value="Genomic_DNA"/>
</dbReference>
<dbReference type="Proteomes" id="UP001143307">
    <property type="component" value="Unassembled WGS sequence"/>
</dbReference>
<keyword evidence="3" id="KW-1185">Reference proteome</keyword>
<evidence type="ECO:0008006" key="4">
    <source>
        <dbReference type="Google" id="ProtNLM"/>
    </source>
</evidence>
<keyword evidence="1" id="KW-1133">Transmembrane helix</keyword>